<dbReference type="PANTHER" id="PTHR11662">
    <property type="entry name" value="SOLUTE CARRIER FAMILY 17"/>
    <property type="match status" value="1"/>
</dbReference>
<dbReference type="EMBL" id="NCKV01000099">
    <property type="protein sequence ID" value="RWS31648.1"/>
    <property type="molecule type" value="Genomic_DNA"/>
</dbReference>
<dbReference type="Proteomes" id="UP000288716">
    <property type="component" value="Unassembled WGS sequence"/>
</dbReference>
<evidence type="ECO:0000256" key="3">
    <source>
        <dbReference type="ARBA" id="ARBA00022989"/>
    </source>
</evidence>
<reference evidence="6 7" key="1">
    <citation type="journal article" date="2018" name="Gigascience">
        <title>Genomes of trombidid mites reveal novel predicted allergens and laterally-transferred genes associated with secondary metabolism.</title>
        <authorList>
            <person name="Dong X."/>
            <person name="Chaisiri K."/>
            <person name="Xia D."/>
            <person name="Armstrong S.D."/>
            <person name="Fang Y."/>
            <person name="Donnelly M.J."/>
            <person name="Kadowaki T."/>
            <person name="McGarry J.W."/>
            <person name="Darby A.C."/>
            <person name="Makepeace B.L."/>
        </authorList>
    </citation>
    <scope>NUCLEOTIDE SEQUENCE [LARGE SCALE GENOMIC DNA]</scope>
    <source>
        <strain evidence="6">UoL-UT</strain>
    </source>
</reference>
<protein>
    <submittedName>
        <fullName evidence="6">Sialin-like protein 7</fullName>
    </submittedName>
</protein>
<organism evidence="6 7">
    <name type="scientific">Leptotrombidium deliense</name>
    <dbReference type="NCBI Taxonomy" id="299467"/>
    <lineage>
        <taxon>Eukaryota</taxon>
        <taxon>Metazoa</taxon>
        <taxon>Ecdysozoa</taxon>
        <taxon>Arthropoda</taxon>
        <taxon>Chelicerata</taxon>
        <taxon>Arachnida</taxon>
        <taxon>Acari</taxon>
        <taxon>Acariformes</taxon>
        <taxon>Trombidiformes</taxon>
        <taxon>Prostigmata</taxon>
        <taxon>Anystina</taxon>
        <taxon>Parasitengona</taxon>
        <taxon>Trombiculoidea</taxon>
        <taxon>Trombiculidae</taxon>
        <taxon>Leptotrombidium</taxon>
    </lineage>
</organism>
<feature type="transmembrane region" description="Helical" evidence="5">
    <location>
        <begin position="83"/>
        <end position="108"/>
    </location>
</feature>
<keyword evidence="3 5" id="KW-1133">Transmembrane helix</keyword>
<keyword evidence="2 5" id="KW-0812">Transmembrane</keyword>
<proteinExistence type="predicted"/>
<evidence type="ECO:0000256" key="1">
    <source>
        <dbReference type="ARBA" id="ARBA00004141"/>
    </source>
</evidence>
<gene>
    <name evidence="6" type="ORF">B4U80_09759</name>
</gene>
<dbReference type="InterPro" id="IPR050382">
    <property type="entry name" value="MFS_Na/Anion_cotransporter"/>
</dbReference>
<dbReference type="Gene3D" id="1.20.1250.20">
    <property type="entry name" value="MFS general substrate transporter like domains"/>
    <property type="match status" value="1"/>
</dbReference>
<sequence length="121" mass="12878">MLCIGYISDKIESKRLLNRTYSRKLFEVCSELGTGAALCLVPFASSVPLIVCLLVTSMAFNGFYAGGTNPIIVDIAPDYSGTIYGLASTVASSTGFIAPLFVGIHCILPPQTMSAAFPKYK</sequence>
<evidence type="ECO:0000256" key="2">
    <source>
        <dbReference type="ARBA" id="ARBA00022692"/>
    </source>
</evidence>
<dbReference type="VEuPathDB" id="VectorBase:LDEU000392"/>
<evidence type="ECO:0000256" key="4">
    <source>
        <dbReference type="ARBA" id="ARBA00023136"/>
    </source>
</evidence>
<accession>A0A443SVU7</accession>
<comment type="subcellular location">
    <subcellularLocation>
        <location evidence="1">Membrane</location>
        <topology evidence="1">Multi-pass membrane protein</topology>
    </subcellularLocation>
</comment>
<evidence type="ECO:0000313" key="7">
    <source>
        <dbReference type="Proteomes" id="UP000288716"/>
    </source>
</evidence>
<feature type="transmembrane region" description="Helical" evidence="5">
    <location>
        <begin position="32"/>
        <end position="63"/>
    </location>
</feature>
<evidence type="ECO:0000313" key="6">
    <source>
        <dbReference type="EMBL" id="RWS31648.1"/>
    </source>
</evidence>
<keyword evidence="4 5" id="KW-0472">Membrane</keyword>
<name>A0A443SVU7_9ACAR</name>
<dbReference type="GO" id="GO:0022857">
    <property type="term" value="F:transmembrane transporter activity"/>
    <property type="evidence" value="ECO:0007669"/>
    <property type="project" value="TreeGrafter"/>
</dbReference>
<dbReference type="PANTHER" id="PTHR11662:SF399">
    <property type="entry name" value="FI19708P1-RELATED"/>
    <property type="match status" value="1"/>
</dbReference>
<keyword evidence="7" id="KW-1185">Reference proteome</keyword>
<dbReference type="STRING" id="299467.A0A443SVU7"/>
<dbReference type="GO" id="GO:0006820">
    <property type="term" value="P:monoatomic anion transport"/>
    <property type="evidence" value="ECO:0007669"/>
    <property type="project" value="TreeGrafter"/>
</dbReference>
<dbReference type="AlphaFoldDB" id="A0A443SVU7"/>
<evidence type="ECO:0000256" key="5">
    <source>
        <dbReference type="SAM" id="Phobius"/>
    </source>
</evidence>
<dbReference type="InterPro" id="IPR036259">
    <property type="entry name" value="MFS_trans_sf"/>
</dbReference>
<comment type="caution">
    <text evidence="6">The sequence shown here is derived from an EMBL/GenBank/DDBJ whole genome shotgun (WGS) entry which is preliminary data.</text>
</comment>
<dbReference type="GO" id="GO:0016020">
    <property type="term" value="C:membrane"/>
    <property type="evidence" value="ECO:0007669"/>
    <property type="project" value="UniProtKB-SubCell"/>
</dbReference>
<dbReference type="SUPFAM" id="SSF103473">
    <property type="entry name" value="MFS general substrate transporter"/>
    <property type="match status" value="1"/>
</dbReference>
<dbReference type="OrthoDB" id="6434013at2759"/>